<dbReference type="EMBL" id="JBJKFK010006580">
    <property type="protein sequence ID" value="KAL3307754.1"/>
    <property type="molecule type" value="Genomic_DNA"/>
</dbReference>
<protein>
    <submittedName>
        <fullName evidence="2">Uncharacterized protein</fullName>
    </submittedName>
</protein>
<dbReference type="AlphaFoldDB" id="A0ABD2PJX7"/>
<feature type="region of interest" description="Disordered" evidence="1">
    <location>
        <begin position="99"/>
        <end position="153"/>
    </location>
</feature>
<evidence type="ECO:0000313" key="3">
    <source>
        <dbReference type="Proteomes" id="UP001626550"/>
    </source>
</evidence>
<sequence length="179" mass="19665">MLCCRGPKPVEVFIKHGSGKQSEELAKKSKNEMERIFKDKVRVTLKSTSEDIVSYRVGDKTGTIKDEAGMASAVIHVRKAVNERFMIDDQPNEFLNGVEPEDVSAEESMKEQGLQKEPSTKEETVAGVTSITTPSNVNEQNQGNPPPRSVEGASIIVTSTIDFNQRDREGDSRIGIVGN</sequence>
<keyword evidence="3" id="KW-1185">Reference proteome</keyword>
<evidence type="ECO:0000313" key="2">
    <source>
        <dbReference type="EMBL" id="KAL3307754.1"/>
    </source>
</evidence>
<evidence type="ECO:0000256" key="1">
    <source>
        <dbReference type="SAM" id="MobiDB-lite"/>
    </source>
</evidence>
<accession>A0ABD2PJX7</accession>
<feature type="compositionally biased region" description="Basic and acidic residues" evidence="1">
    <location>
        <begin position="107"/>
        <end position="124"/>
    </location>
</feature>
<organism evidence="2 3">
    <name type="scientific">Cichlidogyrus casuarinus</name>
    <dbReference type="NCBI Taxonomy" id="1844966"/>
    <lineage>
        <taxon>Eukaryota</taxon>
        <taxon>Metazoa</taxon>
        <taxon>Spiralia</taxon>
        <taxon>Lophotrochozoa</taxon>
        <taxon>Platyhelminthes</taxon>
        <taxon>Monogenea</taxon>
        <taxon>Monopisthocotylea</taxon>
        <taxon>Dactylogyridea</taxon>
        <taxon>Ancyrocephalidae</taxon>
        <taxon>Cichlidogyrus</taxon>
    </lineage>
</organism>
<feature type="compositionally biased region" description="Polar residues" evidence="1">
    <location>
        <begin position="127"/>
        <end position="143"/>
    </location>
</feature>
<proteinExistence type="predicted"/>
<comment type="caution">
    <text evidence="2">The sequence shown here is derived from an EMBL/GenBank/DDBJ whole genome shotgun (WGS) entry which is preliminary data.</text>
</comment>
<reference evidence="2 3" key="1">
    <citation type="submission" date="2024-11" db="EMBL/GenBank/DDBJ databases">
        <title>Adaptive evolution of stress response genes in parasites aligns with host niche diversity.</title>
        <authorList>
            <person name="Hahn C."/>
            <person name="Resl P."/>
        </authorList>
    </citation>
    <scope>NUCLEOTIDE SEQUENCE [LARGE SCALE GENOMIC DNA]</scope>
    <source>
        <strain evidence="2">EGGRZ-B1_66</strain>
        <tissue evidence="2">Body</tissue>
    </source>
</reference>
<gene>
    <name evidence="2" type="ORF">Ciccas_013727</name>
</gene>
<name>A0ABD2PJX7_9PLAT</name>
<dbReference type="Proteomes" id="UP001626550">
    <property type="component" value="Unassembled WGS sequence"/>
</dbReference>
<feature type="region of interest" description="Disordered" evidence="1">
    <location>
        <begin position="160"/>
        <end position="179"/>
    </location>
</feature>